<sequence>MKRIDTLDYLRGFALIGIILINITQMVDAISLREAADYDSSLDFYVNRFLDYAVFQRFYVIFSFLFGIGFYLFVSRAKARGESGNKLFIRRLLILLVFGWIHHQFQSGEALFYYAIIGFILIPFYRLKPRTNFIVAMIVLVGAFWIGYLFAILGMFLLGLCAGQLDLFRKIDAYKKQIRVVQRISLLLVPFAMYAQYIIIEKTGLLDSGMLVGGLFMSVCYVSSLTLLLEHEVMRKWLAPLKYLGRMALTNYVVQTILILSISSLFKLNNHVHVWTLMLICLGILLVQMVYSAIWLNKFNHGPMEWLWRMGTYGKLPRKYEKMDSYNQPS</sequence>
<feature type="transmembrane region" description="Helical" evidence="1">
    <location>
        <begin position="180"/>
        <end position="199"/>
    </location>
</feature>
<dbReference type="PANTHER" id="PTHR30590">
    <property type="entry name" value="INNER MEMBRANE PROTEIN"/>
    <property type="match status" value="1"/>
</dbReference>
<keyword evidence="1" id="KW-0812">Transmembrane</keyword>
<evidence type="ECO:0000259" key="2">
    <source>
        <dbReference type="Pfam" id="PF04235"/>
    </source>
</evidence>
<dbReference type="EMBL" id="JAAIKC010000012">
    <property type="protein sequence ID" value="NEW08965.1"/>
    <property type="molecule type" value="Genomic_DNA"/>
</dbReference>
<dbReference type="Pfam" id="PF04235">
    <property type="entry name" value="DUF418"/>
    <property type="match status" value="1"/>
</dbReference>
<dbReference type="InterPro" id="IPR052529">
    <property type="entry name" value="Bact_Transport_Assoc"/>
</dbReference>
<feature type="transmembrane region" description="Helical" evidence="1">
    <location>
        <begin position="134"/>
        <end position="160"/>
    </location>
</feature>
<feature type="domain" description="DUF418" evidence="2">
    <location>
        <begin position="165"/>
        <end position="315"/>
    </location>
</feature>
<reference evidence="3" key="1">
    <citation type="submission" date="2020-02" db="EMBL/GenBank/DDBJ databases">
        <authorList>
            <person name="Shen X.-R."/>
            <person name="Zhang Y.-X."/>
        </authorList>
    </citation>
    <scope>NUCLEOTIDE SEQUENCE</scope>
    <source>
        <strain evidence="3">SYP-B3998</strain>
    </source>
</reference>
<protein>
    <submittedName>
        <fullName evidence="3">DUF418 domain-containing protein</fullName>
    </submittedName>
</protein>
<feature type="transmembrane region" description="Helical" evidence="1">
    <location>
        <begin position="87"/>
        <end position="105"/>
    </location>
</feature>
<feature type="transmembrane region" description="Helical" evidence="1">
    <location>
        <begin position="111"/>
        <end position="127"/>
    </location>
</feature>
<feature type="transmembrane region" description="Helical" evidence="1">
    <location>
        <begin position="275"/>
        <end position="296"/>
    </location>
</feature>
<keyword evidence="1" id="KW-0472">Membrane</keyword>
<feature type="transmembrane region" description="Helical" evidence="1">
    <location>
        <begin position="249"/>
        <end position="268"/>
    </location>
</feature>
<feature type="transmembrane region" description="Helical" evidence="1">
    <location>
        <begin position="12"/>
        <end position="32"/>
    </location>
</feature>
<keyword evidence="1" id="KW-1133">Transmembrane helix</keyword>
<dbReference type="RefSeq" id="WP_163952367.1">
    <property type="nucleotide sequence ID" value="NZ_JAAIKC010000012.1"/>
</dbReference>
<feature type="transmembrane region" description="Helical" evidence="1">
    <location>
        <begin position="52"/>
        <end position="75"/>
    </location>
</feature>
<evidence type="ECO:0000256" key="1">
    <source>
        <dbReference type="SAM" id="Phobius"/>
    </source>
</evidence>
<organism evidence="3">
    <name type="scientific">Paenibacillus sp. SYP-B3998</name>
    <dbReference type="NCBI Taxonomy" id="2678564"/>
    <lineage>
        <taxon>Bacteria</taxon>
        <taxon>Bacillati</taxon>
        <taxon>Bacillota</taxon>
        <taxon>Bacilli</taxon>
        <taxon>Bacillales</taxon>
        <taxon>Paenibacillaceae</taxon>
        <taxon>Paenibacillus</taxon>
    </lineage>
</organism>
<proteinExistence type="predicted"/>
<evidence type="ECO:0000313" key="3">
    <source>
        <dbReference type="EMBL" id="NEW08965.1"/>
    </source>
</evidence>
<comment type="caution">
    <text evidence="3">The sequence shown here is derived from an EMBL/GenBank/DDBJ whole genome shotgun (WGS) entry which is preliminary data.</text>
</comment>
<gene>
    <name evidence="3" type="ORF">GK047_23505</name>
</gene>
<accession>A0A6G4A3J8</accession>
<dbReference type="PANTHER" id="PTHR30590:SF3">
    <property type="entry name" value="HYPOTHETICAL MEMBRANE SPANNING PROTEIN"/>
    <property type="match status" value="1"/>
</dbReference>
<dbReference type="AlphaFoldDB" id="A0A6G4A3J8"/>
<feature type="transmembrane region" description="Helical" evidence="1">
    <location>
        <begin position="211"/>
        <end position="229"/>
    </location>
</feature>
<name>A0A6G4A3J8_9BACL</name>
<dbReference type="InterPro" id="IPR007349">
    <property type="entry name" value="DUF418"/>
</dbReference>